<keyword evidence="5 8" id="KW-0103">Bromodomain</keyword>
<sequence length="764" mass="84886">MSLPPKFKGQKLAATNIDQSPHTIELYLDYVCPFSAKIFNTFYTSVKPLIAEKYSSKVQVIFRQQIQPWHPSSTLVHEAGAAVLKVAPEKFWEFSQALFKEQRDYFDEKVVNEVRNDTYKRLAALAATVGVDEKKVYDLLVIKEAGEGANKGNGVTNDIKLIVKANRVIGVHVTPTVFFNDDNSDEIETPQKTTKVGLKLIDDIKHATDKSGRIIASNFYELPDKKKHPDYYKVIGLPISLNQVIEKLNKHRYATLTELESDLKRLVSNAKKYNEKGTMLFADAERIRKIVTGTMPKINPAYNDPNYAPFPTPIPDQNESTETPENEDGEEDGDKDEENAEADAEDDQASDEAMDQGEDEELNFEGNTIQLAQDKIISEMIPLRDDQGREVGGPFLYKPDKNLYKEYYEIIQHPVSLRSILKQVRGIEGRKPHSHKTAFPTWQLFADEMEYVWGNAREFNEEDSEIVDLANILEAHFKRRLAEAKSVVPDDPVDETNPRIKLKLGMSKTPEPRLTLKFAGQKSSSVEAKMPVLASLDGDSVQRPGSAAHRDTPDSSRLGGLGQSPMPGKIISPSPSQTPMPSTAGAGLPNPSINGSDQLSSWPIVPQRPSYASVQSLFRKADEGVSDALIKNLSMKSHSSLGPHPKFSLNVPASPVMRQQSVVVNIPASQSFVSLSLSIAPNSAQRRTKLIALFGPQRAPMSPLPHSTPSELSYDVRLAAGLTKIEFQVVSLRGAGQEGANGYGRGHEEKKDVERLIVFFRVIR</sequence>
<feature type="compositionally biased region" description="Acidic residues" evidence="9">
    <location>
        <begin position="322"/>
        <end position="359"/>
    </location>
</feature>
<keyword evidence="6" id="KW-0804">Transcription</keyword>
<feature type="domain" description="Bromo" evidence="10">
    <location>
        <begin position="387"/>
        <end position="467"/>
    </location>
</feature>
<evidence type="ECO:0000256" key="1">
    <source>
        <dbReference type="ARBA" id="ARBA00004123"/>
    </source>
</evidence>
<dbReference type="GO" id="GO:0006368">
    <property type="term" value="P:transcription elongation by RNA polymerase II"/>
    <property type="evidence" value="ECO:0007669"/>
    <property type="project" value="TreeGrafter"/>
</dbReference>
<evidence type="ECO:0000256" key="5">
    <source>
        <dbReference type="ARBA" id="ARBA00023117"/>
    </source>
</evidence>
<dbReference type="EMBL" id="MIKG01000020">
    <property type="protein sequence ID" value="RAO72746.1"/>
    <property type="molecule type" value="Genomic_DNA"/>
</dbReference>
<dbReference type="Pfam" id="PF13462">
    <property type="entry name" value="Thioredoxin_4"/>
    <property type="match status" value="1"/>
</dbReference>
<dbReference type="GO" id="GO:0006338">
    <property type="term" value="P:chromatin remodeling"/>
    <property type="evidence" value="ECO:0007669"/>
    <property type="project" value="InterPro"/>
</dbReference>
<dbReference type="InterPro" id="IPR037382">
    <property type="entry name" value="Rsc/polybromo"/>
</dbReference>
<feature type="compositionally biased region" description="Low complexity" evidence="9">
    <location>
        <begin position="572"/>
        <end position="583"/>
    </location>
</feature>
<dbReference type="Pfam" id="PF00439">
    <property type="entry name" value="Bromodomain"/>
    <property type="match status" value="2"/>
</dbReference>
<dbReference type="SUPFAM" id="SSF47370">
    <property type="entry name" value="Bromodomain"/>
    <property type="match status" value="2"/>
</dbReference>
<dbReference type="PANTHER" id="PTHR16062">
    <property type="entry name" value="SWI/SNF-RELATED"/>
    <property type="match status" value="1"/>
</dbReference>
<feature type="domain" description="Bromo" evidence="10">
    <location>
        <begin position="211"/>
        <end position="281"/>
    </location>
</feature>
<dbReference type="AlphaFoldDB" id="A0A364LAA6"/>
<evidence type="ECO:0000256" key="8">
    <source>
        <dbReference type="PROSITE-ProRule" id="PRU00035"/>
    </source>
</evidence>
<protein>
    <recommendedName>
        <fullName evidence="10">Bromo domain-containing protein</fullName>
    </recommendedName>
</protein>
<keyword evidence="2" id="KW-0677">Repeat</keyword>
<keyword evidence="12" id="KW-1185">Reference proteome</keyword>
<evidence type="ECO:0000259" key="10">
    <source>
        <dbReference type="PROSITE" id="PS50014"/>
    </source>
</evidence>
<comment type="subcellular location">
    <subcellularLocation>
        <location evidence="1">Nucleus</location>
    </subcellularLocation>
</comment>
<reference evidence="11 12" key="1">
    <citation type="journal article" date="2017" name="Biotechnol. Biofuels">
        <title>Differential beta-glucosidase expression as a function of carbon source availability in Talaromyces amestolkiae: a genomic and proteomic approach.</title>
        <authorList>
            <person name="de Eugenio L.I."/>
            <person name="Mendez-Liter J.A."/>
            <person name="Nieto-Dominguez M."/>
            <person name="Alonso L."/>
            <person name="Gil-Munoz J."/>
            <person name="Barriuso J."/>
            <person name="Prieto A."/>
            <person name="Martinez M.J."/>
        </authorList>
    </citation>
    <scope>NUCLEOTIDE SEQUENCE [LARGE SCALE GENOMIC DNA]</scope>
    <source>
        <strain evidence="11 12">CIB</strain>
    </source>
</reference>
<dbReference type="GO" id="GO:0016586">
    <property type="term" value="C:RSC-type complex"/>
    <property type="evidence" value="ECO:0007669"/>
    <property type="project" value="InterPro"/>
</dbReference>
<dbReference type="Gene3D" id="3.40.30.10">
    <property type="entry name" value="Glutaredoxin"/>
    <property type="match status" value="1"/>
</dbReference>
<evidence type="ECO:0000256" key="4">
    <source>
        <dbReference type="ARBA" id="ARBA00023015"/>
    </source>
</evidence>
<evidence type="ECO:0000256" key="2">
    <source>
        <dbReference type="ARBA" id="ARBA00022737"/>
    </source>
</evidence>
<dbReference type="SMART" id="SM00297">
    <property type="entry name" value="BROMO"/>
    <property type="match status" value="2"/>
</dbReference>
<evidence type="ECO:0000256" key="7">
    <source>
        <dbReference type="ARBA" id="ARBA00023242"/>
    </source>
</evidence>
<name>A0A364LAA6_TALAM</name>
<dbReference type="PANTHER" id="PTHR16062:SF19">
    <property type="entry name" value="PROTEIN POLYBROMO-1"/>
    <property type="match status" value="1"/>
</dbReference>
<dbReference type="OrthoDB" id="6017at2759"/>
<dbReference type="Gene3D" id="1.20.920.10">
    <property type="entry name" value="Bromodomain-like"/>
    <property type="match status" value="2"/>
</dbReference>
<keyword evidence="7" id="KW-0539">Nucleus</keyword>
<dbReference type="InterPro" id="IPR036427">
    <property type="entry name" value="Bromodomain-like_sf"/>
</dbReference>
<dbReference type="SUPFAM" id="SSF52833">
    <property type="entry name" value="Thioredoxin-like"/>
    <property type="match status" value="1"/>
</dbReference>
<dbReference type="STRING" id="1196081.A0A364LAA6"/>
<feature type="region of interest" description="Disordered" evidence="9">
    <location>
        <begin position="296"/>
        <end position="359"/>
    </location>
</feature>
<evidence type="ECO:0000256" key="9">
    <source>
        <dbReference type="SAM" id="MobiDB-lite"/>
    </source>
</evidence>
<dbReference type="InterPro" id="IPR001487">
    <property type="entry name" value="Bromodomain"/>
</dbReference>
<dbReference type="CDD" id="cd04369">
    <property type="entry name" value="Bromodomain"/>
    <property type="match status" value="1"/>
</dbReference>
<dbReference type="InterPro" id="IPR036249">
    <property type="entry name" value="Thioredoxin-like_sf"/>
</dbReference>
<comment type="caution">
    <text evidence="11">The sequence shown here is derived from an EMBL/GenBank/DDBJ whole genome shotgun (WGS) entry which is preliminary data.</text>
</comment>
<proteinExistence type="predicted"/>
<evidence type="ECO:0000256" key="6">
    <source>
        <dbReference type="ARBA" id="ARBA00023163"/>
    </source>
</evidence>
<dbReference type="Pfam" id="PF22994">
    <property type="entry name" value="RSC4_Ig_like"/>
    <property type="match status" value="1"/>
</dbReference>
<organism evidence="11 12">
    <name type="scientific">Talaromyces amestolkiae</name>
    <dbReference type="NCBI Taxonomy" id="1196081"/>
    <lineage>
        <taxon>Eukaryota</taxon>
        <taxon>Fungi</taxon>
        <taxon>Dikarya</taxon>
        <taxon>Ascomycota</taxon>
        <taxon>Pezizomycotina</taxon>
        <taxon>Eurotiomycetes</taxon>
        <taxon>Eurotiomycetidae</taxon>
        <taxon>Eurotiales</taxon>
        <taxon>Trichocomaceae</taxon>
        <taxon>Talaromyces</taxon>
        <taxon>Talaromyces sect. Talaromyces</taxon>
    </lineage>
</organism>
<gene>
    <name evidence="11" type="ORF">BHQ10_008758</name>
</gene>
<dbReference type="PROSITE" id="PS50014">
    <property type="entry name" value="BROMODOMAIN_2"/>
    <property type="match status" value="2"/>
</dbReference>
<evidence type="ECO:0000256" key="3">
    <source>
        <dbReference type="ARBA" id="ARBA00022853"/>
    </source>
</evidence>
<keyword evidence="4" id="KW-0805">Transcription regulation</keyword>
<keyword evidence="3" id="KW-0156">Chromatin regulator</keyword>
<dbReference type="GO" id="GO:0003682">
    <property type="term" value="F:chromatin binding"/>
    <property type="evidence" value="ECO:0007669"/>
    <property type="project" value="TreeGrafter"/>
</dbReference>
<evidence type="ECO:0000313" key="12">
    <source>
        <dbReference type="Proteomes" id="UP000249363"/>
    </source>
</evidence>
<dbReference type="InterPro" id="IPR012336">
    <property type="entry name" value="Thioredoxin-like_fold"/>
</dbReference>
<dbReference type="InterPro" id="IPR054551">
    <property type="entry name" value="RSC4_Ig-like"/>
</dbReference>
<accession>A0A364LAA6</accession>
<evidence type="ECO:0000313" key="11">
    <source>
        <dbReference type="EMBL" id="RAO72746.1"/>
    </source>
</evidence>
<dbReference type="GeneID" id="63797972"/>
<dbReference type="Proteomes" id="UP000249363">
    <property type="component" value="Unassembled WGS sequence"/>
</dbReference>
<dbReference type="RefSeq" id="XP_040737260.1">
    <property type="nucleotide sequence ID" value="XM_040881598.1"/>
</dbReference>
<dbReference type="PRINTS" id="PR00503">
    <property type="entry name" value="BROMODOMAIN"/>
</dbReference>
<feature type="region of interest" description="Disordered" evidence="9">
    <location>
        <begin position="537"/>
        <end position="590"/>
    </location>
</feature>